<dbReference type="EMBL" id="CP107551">
    <property type="protein sequence ID" value="UYP17699.1"/>
    <property type="molecule type" value="Genomic_DNA"/>
</dbReference>
<accession>A0ACD4DC84</accession>
<evidence type="ECO:0000313" key="2">
    <source>
        <dbReference type="Proteomes" id="UP001156484"/>
    </source>
</evidence>
<proteinExistence type="predicted"/>
<sequence length="177" mass="18740">MAPKYWPLERGHIVTSRFGDRWGGVHWGVDFGREGGSAGMAVYAVQGGTVTAAGPASGFGRWVVVDHPAADGGGTTVYGHVVPEVQVGQRVEAGQRIAHIDPSSATNGGVAPHLHLEWHRYVWSPPGPHRLDPLPLLDGALYPGEAPSPVPADPGRGEYSDYVRVGFAQLVPPKGTR</sequence>
<gene>
    <name evidence="1" type="ORF">OED52_13565</name>
</gene>
<name>A0ACD4DC84_9NOCA</name>
<organism evidence="1 2">
    <name type="scientific">Rhodococcus sacchari</name>
    <dbReference type="NCBI Taxonomy" id="2962047"/>
    <lineage>
        <taxon>Bacteria</taxon>
        <taxon>Bacillati</taxon>
        <taxon>Actinomycetota</taxon>
        <taxon>Actinomycetes</taxon>
        <taxon>Mycobacteriales</taxon>
        <taxon>Nocardiaceae</taxon>
        <taxon>Rhodococcus</taxon>
    </lineage>
</organism>
<dbReference type="Proteomes" id="UP001156484">
    <property type="component" value="Chromosome"/>
</dbReference>
<reference evidence="1" key="1">
    <citation type="submission" date="2022-10" db="EMBL/GenBank/DDBJ databases">
        <title>Rhodococcus ferula Z13 complete genome.</title>
        <authorList>
            <person name="Long X."/>
            <person name="Zang M."/>
        </authorList>
    </citation>
    <scope>NUCLEOTIDE SEQUENCE</scope>
    <source>
        <strain evidence="1">Z13</strain>
    </source>
</reference>
<keyword evidence="2" id="KW-1185">Reference proteome</keyword>
<protein>
    <submittedName>
        <fullName evidence="1">M23 family metallopeptidase</fullName>
    </submittedName>
</protein>
<evidence type="ECO:0000313" key="1">
    <source>
        <dbReference type="EMBL" id="UYP17699.1"/>
    </source>
</evidence>